<keyword evidence="5" id="KW-1185">Reference proteome</keyword>
<feature type="compositionally biased region" description="Basic and acidic residues" evidence="3">
    <location>
        <begin position="10"/>
        <end position="25"/>
    </location>
</feature>
<dbReference type="InterPro" id="IPR050493">
    <property type="entry name" value="FAD-dep_Monooxygenase_BioMet"/>
</dbReference>
<dbReference type="EMBL" id="FOWE01000001">
    <property type="protein sequence ID" value="SFN89991.1"/>
    <property type="molecule type" value="Genomic_DNA"/>
</dbReference>
<name>A0A1I5CTK9_9ACTN</name>
<dbReference type="OrthoDB" id="9790035at2"/>
<dbReference type="Pfam" id="PF12831">
    <property type="entry name" value="FAD_oxidored"/>
    <property type="match status" value="1"/>
</dbReference>
<gene>
    <name evidence="4" type="ORF">SAMN05660359_00514</name>
</gene>
<reference evidence="5" key="1">
    <citation type="submission" date="2016-10" db="EMBL/GenBank/DDBJ databases">
        <authorList>
            <person name="Varghese N."/>
            <person name="Submissions S."/>
        </authorList>
    </citation>
    <scope>NUCLEOTIDE SEQUENCE [LARGE SCALE GENOMIC DNA]</scope>
    <source>
        <strain evidence="5">DSM 43161</strain>
    </source>
</reference>
<evidence type="ECO:0000256" key="3">
    <source>
        <dbReference type="SAM" id="MobiDB-lite"/>
    </source>
</evidence>
<proteinExistence type="predicted"/>
<keyword evidence="1" id="KW-0560">Oxidoreductase</keyword>
<organism evidence="4 5">
    <name type="scientific">Geodermatophilus obscurus</name>
    <dbReference type="NCBI Taxonomy" id="1861"/>
    <lineage>
        <taxon>Bacteria</taxon>
        <taxon>Bacillati</taxon>
        <taxon>Actinomycetota</taxon>
        <taxon>Actinomycetes</taxon>
        <taxon>Geodermatophilales</taxon>
        <taxon>Geodermatophilaceae</taxon>
        <taxon>Geodermatophilus</taxon>
    </lineage>
</organism>
<feature type="region of interest" description="Disordered" evidence="3">
    <location>
        <begin position="1"/>
        <end position="26"/>
    </location>
</feature>
<evidence type="ECO:0000313" key="5">
    <source>
        <dbReference type="Proteomes" id="UP000183642"/>
    </source>
</evidence>
<dbReference type="AlphaFoldDB" id="A0A1I5CTK9"/>
<dbReference type="PANTHER" id="PTHR13789">
    <property type="entry name" value="MONOOXYGENASE"/>
    <property type="match status" value="1"/>
</dbReference>
<evidence type="ECO:0000256" key="2">
    <source>
        <dbReference type="ARBA" id="ARBA00023033"/>
    </source>
</evidence>
<dbReference type="PANTHER" id="PTHR13789:SF309">
    <property type="entry name" value="PUTATIVE (AFU_ORTHOLOGUE AFUA_6G14510)-RELATED"/>
    <property type="match status" value="1"/>
</dbReference>
<accession>A0A1I5CTK9</accession>
<keyword evidence="2" id="KW-0503">Monooxygenase</keyword>
<evidence type="ECO:0000313" key="4">
    <source>
        <dbReference type="EMBL" id="SFN89991.1"/>
    </source>
</evidence>
<dbReference type="InterPro" id="IPR036188">
    <property type="entry name" value="FAD/NAD-bd_sf"/>
</dbReference>
<protein>
    <submittedName>
        <fullName evidence="4">FAD dependent oxidoreductase</fullName>
    </submittedName>
</protein>
<dbReference type="GO" id="GO:0004497">
    <property type="term" value="F:monooxygenase activity"/>
    <property type="evidence" value="ECO:0007669"/>
    <property type="project" value="UniProtKB-KW"/>
</dbReference>
<dbReference type="Gene3D" id="3.50.50.60">
    <property type="entry name" value="FAD/NAD(P)-binding domain"/>
    <property type="match status" value="1"/>
</dbReference>
<dbReference type="RefSeq" id="WP_075011911.1">
    <property type="nucleotide sequence ID" value="NZ_FOWE01000001.1"/>
</dbReference>
<evidence type="ECO:0000256" key="1">
    <source>
        <dbReference type="ARBA" id="ARBA00023002"/>
    </source>
</evidence>
<sequence>MHDGAAPSRGDPHRQAGPGPRERSEGTGQVVIAGAGVAGLTAALALARQGHRVQLLDRDAAPRPDAVDGAAAWKRRGVAQFHQPHSLLARLYAELSAALPDVVAELTAQGARPVTLPDGLASLWCRRSALELVLRAAVEAEPTVDLRHAAVRAVEAGGGAVTGVRLDDGAVLPAGLVVDATGRRGRLSRPWSGDTVDVPADEAYVSRRYRLLPGAGFGTVNRGVIPVAEGDGYALLVFPHDAGTYAPLGLHPLADAVSTSNPHFGRGLALAAARPA</sequence>
<dbReference type="Proteomes" id="UP000183642">
    <property type="component" value="Unassembled WGS sequence"/>
</dbReference>
<dbReference type="SUPFAM" id="SSF51905">
    <property type="entry name" value="FAD/NAD(P)-binding domain"/>
    <property type="match status" value="1"/>
</dbReference>